<gene>
    <name evidence="2" type="ORF">Tci_671514</name>
</gene>
<dbReference type="EMBL" id="BKCJ010529741">
    <property type="protein sequence ID" value="GFA99542.1"/>
    <property type="molecule type" value="Genomic_DNA"/>
</dbReference>
<protein>
    <submittedName>
        <fullName evidence="2">Uncharacterized protein</fullName>
    </submittedName>
</protein>
<sequence length="55" mass="5787">MVDLIGDEDPIDEDTDTEVSVSLSEISSKGKKSWESNIGDCDNTRDGGKITGGGI</sequence>
<dbReference type="AlphaFoldDB" id="A0A699KKF7"/>
<accession>A0A699KKF7</accession>
<evidence type="ECO:0000313" key="2">
    <source>
        <dbReference type="EMBL" id="GFA99542.1"/>
    </source>
</evidence>
<feature type="compositionally biased region" description="Acidic residues" evidence="1">
    <location>
        <begin position="1"/>
        <end position="17"/>
    </location>
</feature>
<feature type="region of interest" description="Disordered" evidence="1">
    <location>
        <begin position="1"/>
        <end position="55"/>
    </location>
</feature>
<organism evidence="2">
    <name type="scientific">Tanacetum cinerariifolium</name>
    <name type="common">Dalmatian daisy</name>
    <name type="synonym">Chrysanthemum cinerariifolium</name>
    <dbReference type="NCBI Taxonomy" id="118510"/>
    <lineage>
        <taxon>Eukaryota</taxon>
        <taxon>Viridiplantae</taxon>
        <taxon>Streptophyta</taxon>
        <taxon>Embryophyta</taxon>
        <taxon>Tracheophyta</taxon>
        <taxon>Spermatophyta</taxon>
        <taxon>Magnoliopsida</taxon>
        <taxon>eudicotyledons</taxon>
        <taxon>Gunneridae</taxon>
        <taxon>Pentapetalae</taxon>
        <taxon>asterids</taxon>
        <taxon>campanulids</taxon>
        <taxon>Asterales</taxon>
        <taxon>Asteraceae</taxon>
        <taxon>Asteroideae</taxon>
        <taxon>Anthemideae</taxon>
        <taxon>Anthemidinae</taxon>
        <taxon>Tanacetum</taxon>
    </lineage>
</organism>
<name>A0A699KKF7_TANCI</name>
<comment type="caution">
    <text evidence="2">The sequence shown here is derived from an EMBL/GenBank/DDBJ whole genome shotgun (WGS) entry which is preliminary data.</text>
</comment>
<proteinExistence type="predicted"/>
<reference evidence="2" key="1">
    <citation type="journal article" date="2019" name="Sci. Rep.">
        <title>Draft genome of Tanacetum cinerariifolium, the natural source of mosquito coil.</title>
        <authorList>
            <person name="Yamashiro T."/>
            <person name="Shiraishi A."/>
            <person name="Satake H."/>
            <person name="Nakayama K."/>
        </authorList>
    </citation>
    <scope>NUCLEOTIDE SEQUENCE</scope>
</reference>
<evidence type="ECO:0000256" key="1">
    <source>
        <dbReference type="SAM" id="MobiDB-lite"/>
    </source>
</evidence>
<feature type="non-terminal residue" evidence="2">
    <location>
        <position position="55"/>
    </location>
</feature>